<feature type="site" description="Cleavage; by autolysis" evidence="3">
    <location>
        <begin position="154"/>
        <end position="155"/>
    </location>
</feature>
<dbReference type="PANTHER" id="PTHR10188">
    <property type="entry name" value="L-ASPARAGINASE"/>
    <property type="match status" value="1"/>
</dbReference>
<dbReference type="Pfam" id="PF01112">
    <property type="entry name" value="Asparaginase_2"/>
    <property type="match status" value="2"/>
</dbReference>
<dbReference type="OrthoDB" id="9780217at2"/>
<accession>A0A097EN32</accession>
<reference evidence="4 5" key="1">
    <citation type="submission" date="2014-10" db="EMBL/GenBank/DDBJ databases">
        <title>Whole genome sequence of Francisella endociliophora strain FSC1006, isolated from a laboratory culture of the marine ciliate Euplotes raikovi.</title>
        <authorList>
            <person name="Granberg M."/>
            <person name="Backman S."/>
            <person name="Lundmark E."/>
            <person name="Nilsson E."/>
            <person name="Karlsson E."/>
            <person name="Thelaus J."/>
            <person name="Ohrman C."/>
            <person name="Larkeryd A."/>
            <person name="Stenberg P."/>
        </authorList>
    </citation>
    <scope>NUCLEOTIDE SEQUENCE [LARGE SCALE GENOMIC DNA]</scope>
    <source>
        <strain evidence="4 5">FSC1006</strain>
    </source>
</reference>
<dbReference type="Gene3D" id="3.60.20.30">
    <property type="entry name" value="(Glycosyl)asparaginase"/>
    <property type="match status" value="1"/>
</dbReference>
<dbReference type="Proteomes" id="UP000029672">
    <property type="component" value="Chromosome"/>
</dbReference>
<dbReference type="KEGG" id="frf:LO80_02570"/>
<evidence type="ECO:0000256" key="1">
    <source>
        <dbReference type="PIRSR" id="PIRSR600246-1"/>
    </source>
</evidence>
<evidence type="ECO:0000256" key="2">
    <source>
        <dbReference type="PIRSR" id="PIRSR600246-2"/>
    </source>
</evidence>
<proteinExistence type="predicted"/>
<dbReference type="CDD" id="cd14949">
    <property type="entry name" value="Asparaginase_2_like_3"/>
    <property type="match status" value="1"/>
</dbReference>
<dbReference type="HOGENOM" id="CLU_021603_1_2_6"/>
<dbReference type="RefSeq" id="WP_040008264.1">
    <property type="nucleotide sequence ID" value="NZ_CP009574.1"/>
</dbReference>
<evidence type="ECO:0000313" key="5">
    <source>
        <dbReference type="Proteomes" id="UP000029672"/>
    </source>
</evidence>
<keyword evidence="5" id="KW-1185">Reference proteome</keyword>
<dbReference type="GO" id="GO:0016811">
    <property type="term" value="F:hydrolase activity, acting on carbon-nitrogen (but not peptide) bonds, in linear amides"/>
    <property type="evidence" value="ECO:0007669"/>
    <property type="project" value="UniProtKB-ARBA"/>
</dbReference>
<name>A0A097EN32_9GAMM</name>
<protein>
    <submittedName>
        <fullName evidence="4">Asparaginase</fullName>
    </submittedName>
</protein>
<dbReference type="InterPro" id="IPR029055">
    <property type="entry name" value="Ntn_hydrolases_N"/>
</dbReference>
<dbReference type="STRING" id="1547445.LO80_02570"/>
<evidence type="ECO:0000313" key="4">
    <source>
        <dbReference type="EMBL" id="AIT08970.1"/>
    </source>
</evidence>
<dbReference type="AlphaFoldDB" id="A0A097EN32"/>
<dbReference type="InterPro" id="IPR000246">
    <property type="entry name" value="Peptidase_T2"/>
</dbReference>
<evidence type="ECO:0000256" key="3">
    <source>
        <dbReference type="PIRSR" id="PIRSR600246-3"/>
    </source>
</evidence>
<sequence>MQKIIIHGGCGAREDKNTSFVDYHNHLIPIIQKSYEYLKKVDDANEAAIYAAKLLEDDEIFNAGTGSRVQQDGQIRMSASIIDSEKQKFAGVINIQNIKNPIEVANRLMQQHHSILGGEQATTFAHDIMGLPKYNPMTEKRYQEYLELKKGYTGTIGVVALDSKGKICAVTSTGGAGFEYPGRVGDSPTVAGNFANEAMGISCTGIGEHIVNQAVAAKIATRVKDGMPLDKAVNKSIAESDDLGDYVGLIAIDKQGNICSGSTSIAQTLYAYADNQGSKTFFEEKIL</sequence>
<dbReference type="SUPFAM" id="SSF56235">
    <property type="entry name" value="N-terminal nucleophile aminohydrolases (Ntn hydrolases)"/>
    <property type="match status" value="1"/>
</dbReference>
<dbReference type="eggNOG" id="COG1446">
    <property type="taxonomic scope" value="Bacteria"/>
</dbReference>
<feature type="binding site" evidence="2">
    <location>
        <begin position="204"/>
        <end position="207"/>
    </location>
    <ligand>
        <name>substrate</name>
    </ligand>
</feature>
<feature type="active site" description="Nucleophile" evidence="1">
    <location>
        <position position="155"/>
    </location>
</feature>
<organism evidence="4 5">
    <name type="scientific">Candidatus Francisella endociliophora</name>
    <dbReference type="NCBI Taxonomy" id="653937"/>
    <lineage>
        <taxon>Bacteria</taxon>
        <taxon>Pseudomonadati</taxon>
        <taxon>Pseudomonadota</taxon>
        <taxon>Gammaproteobacteria</taxon>
        <taxon>Thiotrichales</taxon>
        <taxon>Francisellaceae</taxon>
        <taxon>Francisella</taxon>
    </lineage>
</organism>
<gene>
    <name evidence="4" type="ORF">LO80_02570</name>
</gene>
<dbReference type="PANTHER" id="PTHR10188:SF6">
    <property type="entry name" value="N(4)-(BETA-N-ACETYLGLUCOSAMINYL)-L-ASPARAGINASE"/>
    <property type="match status" value="1"/>
</dbReference>
<feature type="binding site" evidence="2">
    <location>
        <begin position="183"/>
        <end position="186"/>
    </location>
    <ligand>
        <name>substrate</name>
    </ligand>
</feature>
<dbReference type="EMBL" id="CP009574">
    <property type="protein sequence ID" value="AIT08970.1"/>
    <property type="molecule type" value="Genomic_DNA"/>
</dbReference>